<comment type="caution">
    <text evidence="1">The sequence shown here is derived from an EMBL/GenBank/DDBJ whole genome shotgun (WGS) entry which is preliminary data.</text>
</comment>
<evidence type="ECO:0008006" key="3">
    <source>
        <dbReference type="Google" id="ProtNLM"/>
    </source>
</evidence>
<dbReference type="OrthoDB" id="189896at2"/>
<sequence>MNDSPSIRRVLVLLSASPENPAAIRTAVGLAEELKTELTALFVEDPNLERLPRLPFLRAVDPFSGAVRELSGEGLRRGVHAYASRARAALSETARSRVPWAFRTVRALAGISGGDLLILGAPSQLASPGVREALARGDAPVLVLCEHGRSGGPVLVLYEQRPSSGVMEMVAGLARLRRSPLVFLAPPGAPGVPPELAERLGARVRRLHAVELPAILSALREEGGSLLVLAARGESAAGLPLQALLEESRCPVLLVRVPDVKA</sequence>
<accession>A0A4R1BF95</accession>
<keyword evidence="2" id="KW-1185">Reference proteome</keyword>
<dbReference type="Gene3D" id="3.40.50.12370">
    <property type="match status" value="1"/>
</dbReference>
<dbReference type="RefSeq" id="WP_132692010.1">
    <property type="nucleotide sequence ID" value="NZ_SKBU01000020.1"/>
</dbReference>
<evidence type="ECO:0000313" key="1">
    <source>
        <dbReference type="EMBL" id="TCJ15855.1"/>
    </source>
</evidence>
<organism evidence="1 2">
    <name type="scientific">Rubrobacter taiwanensis</name>
    <dbReference type="NCBI Taxonomy" id="185139"/>
    <lineage>
        <taxon>Bacteria</taxon>
        <taxon>Bacillati</taxon>
        <taxon>Actinomycetota</taxon>
        <taxon>Rubrobacteria</taxon>
        <taxon>Rubrobacterales</taxon>
        <taxon>Rubrobacteraceae</taxon>
        <taxon>Rubrobacter</taxon>
    </lineage>
</organism>
<proteinExistence type="predicted"/>
<evidence type="ECO:0000313" key="2">
    <source>
        <dbReference type="Proteomes" id="UP000295244"/>
    </source>
</evidence>
<name>A0A4R1BF95_9ACTN</name>
<dbReference type="SUPFAM" id="SSF52402">
    <property type="entry name" value="Adenine nucleotide alpha hydrolases-like"/>
    <property type="match status" value="1"/>
</dbReference>
<reference evidence="1 2" key="1">
    <citation type="submission" date="2019-03" db="EMBL/GenBank/DDBJ databases">
        <title>Whole genome sequence of a novel Rubrobacter taiwanensis strain, isolated from Yellowstone National Park.</title>
        <authorList>
            <person name="Freed S."/>
            <person name="Ramaley R.F."/>
            <person name="Kyndt J.A."/>
        </authorList>
    </citation>
    <scope>NUCLEOTIDE SEQUENCE [LARGE SCALE GENOMIC DNA]</scope>
    <source>
        <strain evidence="1 2">Yellowstone</strain>
    </source>
</reference>
<dbReference type="Proteomes" id="UP000295244">
    <property type="component" value="Unassembled WGS sequence"/>
</dbReference>
<gene>
    <name evidence="1" type="ORF">E0L93_11380</name>
</gene>
<dbReference type="AlphaFoldDB" id="A0A4R1BF95"/>
<protein>
    <recommendedName>
        <fullName evidence="3">Universal stress protein</fullName>
    </recommendedName>
</protein>
<dbReference type="EMBL" id="SKBU01000020">
    <property type="protein sequence ID" value="TCJ15855.1"/>
    <property type="molecule type" value="Genomic_DNA"/>
</dbReference>